<keyword evidence="2" id="KW-0378">Hydrolase</keyword>
<dbReference type="InterPro" id="IPR050266">
    <property type="entry name" value="AB_hydrolase_sf"/>
</dbReference>
<dbReference type="RefSeq" id="WP_343848184.1">
    <property type="nucleotide sequence ID" value="NZ_BAAAFI010000002.1"/>
</dbReference>
<sequence length="256" mass="28428">MADIDFFEKGTGQPVLLIHGFCETANMWTDFANTLSDEFRVICPNLPGIAGSPISGDQISLEEVAITLEEWLDECQIQDPIVIGHSLGGYITLALLELMGNRIKAIGLFHSTAFADDAAKKDMRNRATVFLKKHGVDKYVTSFIPMLFPENKRGKLSPEIERAIEDAKRSSLQGLVAYTGAMRDRKNRLEVLKNYSGPKLLIAGTHDGAVTIEASRAQKDAFSHFIELEGVGHMGMVESKDETMEIIREFCRFCVN</sequence>
<dbReference type="EMBL" id="BAAAFI010000002">
    <property type="protein sequence ID" value="GAA0877488.1"/>
    <property type="molecule type" value="Genomic_DNA"/>
</dbReference>
<evidence type="ECO:0000313" key="3">
    <source>
        <dbReference type="Proteomes" id="UP001500469"/>
    </source>
</evidence>
<dbReference type="Gene3D" id="3.40.50.1820">
    <property type="entry name" value="alpha/beta hydrolase"/>
    <property type="match status" value="1"/>
</dbReference>
<proteinExistence type="predicted"/>
<feature type="domain" description="AB hydrolase-1" evidence="1">
    <location>
        <begin position="14"/>
        <end position="238"/>
    </location>
</feature>
<keyword evidence="3" id="KW-1185">Reference proteome</keyword>
<protein>
    <submittedName>
        <fullName evidence="2">Alpha/beta hydrolase</fullName>
    </submittedName>
</protein>
<dbReference type="PRINTS" id="PR00111">
    <property type="entry name" value="ABHYDROLASE"/>
</dbReference>
<dbReference type="Pfam" id="PF00561">
    <property type="entry name" value="Abhydrolase_1"/>
    <property type="match status" value="1"/>
</dbReference>
<accession>A0ABP3Y9D7</accession>
<evidence type="ECO:0000259" key="1">
    <source>
        <dbReference type="Pfam" id="PF00561"/>
    </source>
</evidence>
<dbReference type="InterPro" id="IPR029058">
    <property type="entry name" value="AB_hydrolase_fold"/>
</dbReference>
<organism evidence="2 3">
    <name type="scientific">Algoriphagus jejuensis</name>
    <dbReference type="NCBI Taxonomy" id="419934"/>
    <lineage>
        <taxon>Bacteria</taxon>
        <taxon>Pseudomonadati</taxon>
        <taxon>Bacteroidota</taxon>
        <taxon>Cytophagia</taxon>
        <taxon>Cytophagales</taxon>
        <taxon>Cyclobacteriaceae</taxon>
        <taxon>Algoriphagus</taxon>
    </lineage>
</organism>
<dbReference type="GO" id="GO:0016787">
    <property type="term" value="F:hydrolase activity"/>
    <property type="evidence" value="ECO:0007669"/>
    <property type="project" value="UniProtKB-KW"/>
</dbReference>
<comment type="caution">
    <text evidence="2">The sequence shown here is derived from an EMBL/GenBank/DDBJ whole genome shotgun (WGS) entry which is preliminary data.</text>
</comment>
<dbReference type="PANTHER" id="PTHR43798">
    <property type="entry name" value="MONOACYLGLYCEROL LIPASE"/>
    <property type="match status" value="1"/>
</dbReference>
<dbReference type="SUPFAM" id="SSF53474">
    <property type="entry name" value="alpha/beta-Hydrolases"/>
    <property type="match status" value="1"/>
</dbReference>
<dbReference type="Proteomes" id="UP001500469">
    <property type="component" value="Unassembled WGS sequence"/>
</dbReference>
<evidence type="ECO:0000313" key="2">
    <source>
        <dbReference type="EMBL" id="GAA0877488.1"/>
    </source>
</evidence>
<name>A0ABP3Y9D7_9BACT</name>
<gene>
    <name evidence="2" type="ORF">GCM10009119_04560</name>
</gene>
<dbReference type="InterPro" id="IPR000073">
    <property type="entry name" value="AB_hydrolase_1"/>
</dbReference>
<reference evidence="3" key="1">
    <citation type="journal article" date="2019" name="Int. J. Syst. Evol. Microbiol.">
        <title>The Global Catalogue of Microorganisms (GCM) 10K type strain sequencing project: providing services to taxonomists for standard genome sequencing and annotation.</title>
        <authorList>
            <consortium name="The Broad Institute Genomics Platform"/>
            <consortium name="The Broad Institute Genome Sequencing Center for Infectious Disease"/>
            <person name="Wu L."/>
            <person name="Ma J."/>
        </authorList>
    </citation>
    <scope>NUCLEOTIDE SEQUENCE [LARGE SCALE GENOMIC DNA]</scope>
    <source>
        <strain evidence="3">JCM 16112</strain>
    </source>
</reference>